<evidence type="ECO:0000313" key="3">
    <source>
        <dbReference type="Proteomes" id="UP000299102"/>
    </source>
</evidence>
<gene>
    <name evidence="2" type="ORF">EVAR_96413_1</name>
</gene>
<accession>A0A4C1WE22</accession>
<organism evidence="2 3">
    <name type="scientific">Eumeta variegata</name>
    <name type="common">Bagworm moth</name>
    <name type="synonym">Eumeta japonica</name>
    <dbReference type="NCBI Taxonomy" id="151549"/>
    <lineage>
        <taxon>Eukaryota</taxon>
        <taxon>Metazoa</taxon>
        <taxon>Ecdysozoa</taxon>
        <taxon>Arthropoda</taxon>
        <taxon>Hexapoda</taxon>
        <taxon>Insecta</taxon>
        <taxon>Pterygota</taxon>
        <taxon>Neoptera</taxon>
        <taxon>Endopterygota</taxon>
        <taxon>Lepidoptera</taxon>
        <taxon>Glossata</taxon>
        <taxon>Ditrysia</taxon>
        <taxon>Tineoidea</taxon>
        <taxon>Psychidae</taxon>
        <taxon>Oiketicinae</taxon>
        <taxon>Eumeta</taxon>
    </lineage>
</organism>
<proteinExistence type="predicted"/>
<evidence type="ECO:0000313" key="2">
    <source>
        <dbReference type="EMBL" id="GBP48375.1"/>
    </source>
</evidence>
<evidence type="ECO:0000256" key="1">
    <source>
        <dbReference type="SAM" id="MobiDB-lite"/>
    </source>
</evidence>
<comment type="caution">
    <text evidence="2">The sequence shown here is derived from an EMBL/GenBank/DDBJ whole genome shotgun (WGS) entry which is preliminary data.</text>
</comment>
<keyword evidence="3" id="KW-1185">Reference proteome</keyword>
<protein>
    <submittedName>
        <fullName evidence="2">Uncharacterized protein</fullName>
    </submittedName>
</protein>
<reference evidence="2 3" key="1">
    <citation type="journal article" date="2019" name="Commun. Biol.">
        <title>The bagworm genome reveals a unique fibroin gene that provides high tensile strength.</title>
        <authorList>
            <person name="Kono N."/>
            <person name="Nakamura H."/>
            <person name="Ohtoshi R."/>
            <person name="Tomita M."/>
            <person name="Numata K."/>
            <person name="Arakawa K."/>
        </authorList>
    </citation>
    <scope>NUCLEOTIDE SEQUENCE [LARGE SCALE GENOMIC DNA]</scope>
</reference>
<dbReference type="Proteomes" id="UP000299102">
    <property type="component" value="Unassembled WGS sequence"/>
</dbReference>
<dbReference type="EMBL" id="BGZK01000522">
    <property type="protein sequence ID" value="GBP48375.1"/>
    <property type="molecule type" value="Genomic_DNA"/>
</dbReference>
<sequence length="126" mass="13761">MIKICSLRRTCLSSESRSREPDARTALPTDVRERRVKKPTKQVPRMRNAGLIPQTATRVGVVWRSRRSGRTGRSPPKAAQCSQSDTMISTLYKSNVYDYVCLGGAAPSPTGARAGHREVSAGAIFA</sequence>
<feature type="region of interest" description="Disordered" evidence="1">
    <location>
        <begin position="64"/>
        <end position="83"/>
    </location>
</feature>
<dbReference type="AlphaFoldDB" id="A0A4C1WE22"/>
<name>A0A4C1WE22_EUMVA</name>